<dbReference type="EMBL" id="QGKV02001556">
    <property type="protein sequence ID" value="KAF3520657.1"/>
    <property type="molecule type" value="Genomic_DNA"/>
</dbReference>
<proteinExistence type="predicted"/>
<keyword evidence="2" id="KW-1185">Reference proteome</keyword>
<evidence type="ECO:0000313" key="2">
    <source>
        <dbReference type="Proteomes" id="UP000266723"/>
    </source>
</evidence>
<name>A0ABQ7B2X2_BRACR</name>
<gene>
    <name evidence="1" type="ORF">DY000_02061374</name>
</gene>
<sequence>MKTHRSSLSEFRVNSKPQHKWWLWTVADEVYPSSPLTISLSHSDSAETKHKTQLALRLRLQS</sequence>
<accession>A0ABQ7B2X2</accession>
<protein>
    <submittedName>
        <fullName evidence="1">Uncharacterized protein</fullName>
    </submittedName>
</protein>
<dbReference type="Proteomes" id="UP000266723">
    <property type="component" value="Unassembled WGS sequence"/>
</dbReference>
<organism evidence="1 2">
    <name type="scientific">Brassica cretica</name>
    <name type="common">Mustard</name>
    <dbReference type="NCBI Taxonomy" id="69181"/>
    <lineage>
        <taxon>Eukaryota</taxon>
        <taxon>Viridiplantae</taxon>
        <taxon>Streptophyta</taxon>
        <taxon>Embryophyta</taxon>
        <taxon>Tracheophyta</taxon>
        <taxon>Spermatophyta</taxon>
        <taxon>Magnoliopsida</taxon>
        <taxon>eudicotyledons</taxon>
        <taxon>Gunneridae</taxon>
        <taxon>Pentapetalae</taxon>
        <taxon>rosids</taxon>
        <taxon>malvids</taxon>
        <taxon>Brassicales</taxon>
        <taxon>Brassicaceae</taxon>
        <taxon>Brassiceae</taxon>
        <taxon>Brassica</taxon>
    </lineage>
</organism>
<comment type="caution">
    <text evidence="1">The sequence shown here is derived from an EMBL/GenBank/DDBJ whole genome shotgun (WGS) entry which is preliminary data.</text>
</comment>
<evidence type="ECO:0000313" key="1">
    <source>
        <dbReference type="EMBL" id="KAF3520657.1"/>
    </source>
</evidence>
<reference evidence="1 2" key="1">
    <citation type="journal article" date="2020" name="BMC Genomics">
        <title>Intraspecific diversification of the crop wild relative Brassica cretica Lam. using demographic model selection.</title>
        <authorList>
            <person name="Kioukis A."/>
            <person name="Michalopoulou V.A."/>
            <person name="Briers L."/>
            <person name="Pirintsos S."/>
            <person name="Studholme D.J."/>
            <person name="Pavlidis P."/>
            <person name="Sarris P.F."/>
        </authorList>
    </citation>
    <scope>NUCLEOTIDE SEQUENCE [LARGE SCALE GENOMIC DNA]</scope>
    <source>
        <strain evidence="2">cv. PFS-1207/04</strain>
    </source>
</reference>